<dbReference type="AlphaFoldDB" id="A0AAV5IDK7"/>
<reference evidence="1 2" key="1">
    <citation type="journal article" date="2021" name="Commun. Biol.">
        <title>The genome of Shorea leprosula (Dipterocarpaceae) highlights the ecological relevance of drought in aseasonal tropical rainforests.</title>
        <authorList>
            <person name="Ng K.K.S."/>
            <person name="Kobayashi M.J."/>
            <person name="Fawcett J.A."/>
            <person name="Hatakeyama M."/>
            <person name="Paape T."/>
            <person name="Ng C.H."/>
            <person name="Ang C.C."/>
            <person name="Tnah L.H."/>
            <person name="Lee C.T."/>
            <person name="Nishiyama T."/>
            <person name="Sese J."/>
            <person name="O'Brien M.J."/>
            <person name="Copetti D."/>
            <person name="Mohd Noor M.I."/>
            <person name="Ong R.C."/>
            <person name="Putra M."/>
            <person name="Sireger I.Z."/>
            <person name="Indrioko S."/>
            <person name="Kosugi Y."/>
            <person name="Izuno A."/>
            <person name="Isagi Y."/>
            <person name="Lee S.L."/>
            <person name="Shimizu K.K."/>
        </authorList>
    </citation>
    <scope>NUCLEOTIDE SEQUENCE [LARGE SCALE GENOMIC DNA]</scope>
    <source>
        <strain evidence="1">214</strain>
    </source>
</reference>
<accession>A0AAV5IDK7</accession>
<dbReference type="Proteomes" id="UP001054252">
    <property type="component" value="Unassembled WGS sequence"/>
</dbReference>
<gene>
    <name evidence="1" type="ORF">SLEP1_g10310</name>
</gene>
<protein>
    <submittedName>
        <fullName evidence="1">Uncharacterized protein</fullName>
    </submittedName>
</protein>
<evidence type="ECO:0000313" key="2">
    <source>
        <dbReference type="Proteomes" id="UP001054252"/>
    </source>
</evidence>
<name>A0AAV5IDK7_9ROSI</name>
<keyword evidence="2" id="KW-1185">Reference proteome</keyword>
<evidence type="ECO:0000313" key="1">
    <source>
        <dbReference type="EMBL" id="GKU97130.1"/>
    </source>
</evidence>
<comment type="caution">
    <text evidence="1">The sequence shown here is derived from an EMBL/GenBank/DDBJ whole genome shotgun (WGS) entry which is preliminary data.</text>
</comment>
<dbReference type="EMBL" id="BPVZ01000011">
    <property type="protein sequence ID" value="GKU97130.1"/>
    <property type="molecule type" value="Genomic_DNA"/>
</dbReference>
<proteinExistence type="predicted"/>
<sequence>MSSMQPLESTKISRGSKIFCFIRGSLRIGNRQCVDYFKKKEENKKIKHDSLPVFSHSLEQCIIHLEGNLQHTLISSPRYDVEVDLHTRHVDLDSMNEGANLGHGENLSFANDESEYNDAISGLVYVSNDPNPCRGR</sequence>
<organism evidence="1 2">
    <name type="scientific">Rubroshorea leprosula</name>
    <dbReference type="NCBI Taxonomy" id="152421"/>
    <lineage>
        <taxon>Eukaryota</taxon>
        <taxon>Viridiplantae</taxon>
        <taxon>Streptophyta</taxon>
        <taxon>Embryophyta</taxon>
        <taxon>Tracheophyta</taxon>
        <taxon>Spermatophyta</taxon>
        <taxon>Magnoliopsida</taxon>
        <taxon>eudicotyledons</taxon>
        <taxon>Gunneridae</taxon>
        <taxon>Pentapetalae</taxon>
        <taxon>rosids</taxon>
        <taxon>malvids</taxon>
        <taxon>Malvales</taxon>
        <taxon>Dipterocarpaceae</taxon>
        <taxon>Rubroshorea</taxon>
    </lineage>
</organism>